<evidence type="ECO:0000313" key="1">
    <source>
        <dbReference type="EMBL" id="KAJ8388809.1"/>
    </source>
</evidence>
<dbReference type="AlphaFoldDB" id="A0AAD7RR24"/>
<comment type="caution">
    <text evidence="1">The sequence shown here is derived from an EMBL/GenBank/DDBJ whole genome shotgun (WGS) entry which is preliminary data.</text>
</comment>
<protein>
    <submittedName>
        <fullName evidence="1">Uncharacterized protein</fullName>
    </submittedName>
</protein>
<organism evidence="1 2">
    <name type="scientific">Aldrovandia affinis</name>
    <dbReference type="NCBI Taxonomy" id="143900"/>
    <lineage>
        <taxon>Eukaryota</taxon>
        <taxon>Metazoa</taxon>
        <taxon>Chordata</taxon>
        <taxon>Craniata</taxon>
        <taxon>Vertebrata</taxon>
        <taxon>Euteleostomi</taxon>
        <taxon>Actinopterygii</taxon>
        <taxon>Neopterygii</taxon>
        <taxon>Teleostei</taxon>
        <taxon>Notacanthiformes</taxon>
        <taxon>Halosauridae</taxon>
        <taxon>Aldrovandia</taxon>
    </lineage>
</organism>
<accession>A0AAD7RR24</accession>
<sequence length="114" mass="12009">MVSERGSEVWCRGPFGLRGPPIPQMNAGTSTWGVWLLASALDNDGGWQIIMADGGSQRVGVRANGSGPLIRIGCVFMRVPSSPAETSVTPFPFWINAVAPLPSTTTLPLSGNAR</sequence>
<keyword evidence="2" id="KW-1185">Reference proteome</keyword>
<proteinExistence type="predicted"/>
<evidence type="ECO:0000313" key="2">
    <source>
        <dbReference type="Proteomes" id="UP001221898"/>
    </source>
</evidence>
<dbReference type="EMBL" id="JAINUG010000190">
    <property type="protein sequence ID" value="KAJ8388809.1"/>
    <property type="molecule type" value="Genomic_DNA"/>
</dbReference>
<reference evidence="1" key="1">
    <citation type="journal article" date="2023" name="Science">
        <title>Genome structures resolve the early diversification of teleost fishes.</title>
        <authorList>
            <person name="Parey E."/>
            <person name="Louis A."/>
            <person name="Montfort J."/>
            <person name="Bouchez O."/>
            <person name="Roques C."/>
            <person name="Iampietro C."/>
            <person name="Lluch J."/>
            <person name="Castinel A."/>
            <person name="Donnadieu C."/>
            <person name="Desvignes T."/>
            <person name="Floi Bucao C."/>
            <person name="Jouanno E."/>
            <person name="Wen M."/>
            <person name="Mejri S."/>
            <person name="Dirks R."/>
            <person name="Jansen H."/>
            <person name="Henkel C."/>
            <person name="Chen W.J."/>
            <person name="Zahm M."/>
            <person name="Cabau C."/>
            <person name="Klopp C."/>
            <person name="Thompson A.W."/>
            <person name="Robinson-Rechavi M."/>
            <person name="Braasch I."/>
            <person name="Lecointre G."/>
            <person name="Bobe J."/>
            <person name="Postlethwait J.H."/>
            <person name="Berthelot C."/>
            <person name="Roest Crollius H."/>
            <person name="Guiguen Y."/>
        </authorList>
    </citation>
    <scope>NUCLEOTIDE SEQUENCE</scope>
    <source>
        <strain evidence="1">NC1722</strain>
    </source>
</reference>
<dbReference type="Proteomes" id="UP001221898">
    <property type="component" value="Unassembled WGS sequence"/>
</dbReference>
<gene>
    <name evidence="1" type="ORF">AAFF_G00130420</name>
</gene>
<name>A0AAD7RR24_9TELE</name>